<evidence type="ECO:0000313" key="3">
    <source>
        <dbReference type="EMBL" id="QJS13954.1"/>
    </source>
</evidence>
<dbReference type="PANTHER" id="PTHR30006:SF25">
    <property type="entry name" value="PHOSPHOGLYCERATE TRANSPORT REGULATORY PROTEIN PGTC"/>
    <property type="match status" value="1"/>
</dbReference>
<reference evidence="3 4" key="1">
    <citation type="submission" date="2020-05" db="EMBL/GenBank/DDBJ databases">
        <authorList>
            <person name="Li K."/>
        </authorList>
    </citation>
    <scope>NUCLEOTIDE SEQUENCE [LARGE SCALE GENOMIC DNA]</scope>
    <source>
        <strain evidence="4">jing01</strain>
    </source>
</reference>
<dbReference type="EMBL" id="CP053189">
    <property type="protein sequence ID" value="QJS13954.1"/>
    <property type="molecule type" value="Genomic_DNA"/>
</dbReference>
<dbReference type="SUPFAM" id="SSF53850">
    <property type="entry name" value="Periplasmic binding protein-like II"/>
    <property type="match status" value="1"/>
</dbReference>
<dbReference type="Gene3D" id="3.40.190.10">
    <property type="entry name" value="Periplasmic binding protein-like II"/>
    <property type="match status" value="2"/>
</dbReference>
<sequence length="394" mass="43013">MYPPRHPHPEQRPPGRGLAPPRRRALQGLLASGALLGLGAPLTGCSAEDHKNAPAPSLPDYYPDDYARMVDASRREDELLLYSNAPQTALQPLFDGFTRRYPWISKVRATNLSSSAVFQRYYSERATGGSPVDLLLSISPTDWADYAQRGIALDYESVELSKLPDFAQILPRVFVLSTDPNVVLYNRKTLAASQYPKGLRSMADLCEAHPSRYRGKIGIYDTTNPFGYSSNVTYTAHAPGGWSHLRRLLPFCRPENSSGSLTEKVISGEYDAAVHVGGTVAIRIAERSGGLLGWTFYEEGTVAVPRALSIVETAPHPNAARLFLDYVLSAAGQQDAVSGGLGPYRAGTEGAGGIEPYQGLVRRLGEERVFLASYKGVGESAHAAYQRRWDSARK</sequence>
<dbReference type="PANTHER" id="PTHR30006">
    <property type="entry name" value="THIAMINE-BINDING PERIPLASMIC PROTEIN-RELATED"/>
    <property type="match status" value="1"/>
</dbReference>
<gene>
    <name evidence="3" type="ORF">HKX69_34400</name>
</gene>
<dbReference type="AlphaFoldDB" id="A0A6M4PTJ3"/>
<keyword evidence="4" id="KW-1185">Reference proteome</keyword>
<proteinExistence type="predicted"/>
<organism evidence="3 4">
    <name type="scientific">Streptomyces argyrophylli</name>
    <dbReference type="NCBI Taxonomy" id="2726118"/>
    <lineage>
        <taxon>Bacteria</taxon>
        <taxon>Bacillati</taxon>
        <taxon>Actinomycetota</taxon>
        <taxon>Actinomycetes</taxon>
        <taxon>Kitasatosporales</taxon>
        <taxon>Streptomycetaceae</taxon>
        <taxon>Streptomyces</taxon>
    </lineage>
</organism>
<feature type="region of interest" description="Disordered" evidence="2">
    <location>
        <begin position="1"/>
        <end position="20"/>
    </location>
</feature>
<name>A0A6M4PTJ3_9ACTN</name>
<dbReference type="Pfam" id="PF13531">
    <property type="entry name" value="SBP_bac_11"/>
    <property type="match status" value="1"/>
</dbReference>
<protein>
    <submittedName>
        <fullName evidence="3">Extracellular solute-binding protein</fullName>
    </submittedName>
</protein>
<dbReference type="KEGG" id="sarg:HKX69_34400"/>
<dbReference type="RefSeq" id="WP_171159348.1">
    <property type="nucleotide sequence ID" value="NZ_CP053189.1"/>
</dbReference>
<accession>A0A6M4PTJ3</accession>
<evidence type="ECO:0000256" key="1">
    <source>
        <dbReference type="ARBA" id="ARBA00022729"/>
    </source>
</evidence>
<keyword evidence="1" id="KW-0732">Signal</keyword>
<dbReference type="GO" id="GO:0030288">
    <property type="term" value="C:outer membrane-bounded periplasmic space"/>
    <property type="evidence" value="ECO:0007669"/>
    <property type="project" value="TreeGrafter"/>
</dbReference>
<evidence type="ECO:0000256" key="2">
    <source>
        <dbReference type="SAM" id="MobiDB-lite"/>
    </source>
</evidence>
<dbReference type="Proteomes" id="UP000502641">
    <property type="component" value="Chromosome"/>
</dbReference>
<evidence type="ECO:0000313" key="4">
    <source>
        <dbReference type="Proteomes" id="UP000502641"/>
    </source>
</evidence>